<feature type="compositionally biased region" description="Basic and acidic residues" evidence="1">
    <location>
        <begin position="30"/>
        <end position="40"/>
    </location>
</feature>
<organism evidence="2 3">
    <name type="scientific">Brytella acorum</name>
    <dbReference type="NCBI Taxonomy" id="2959299"/>
    <lineage>
        <taxon>Bacteria</taxon>
        <taxon>Pseudomonadati</taxon>
        <taxon>Pseudomonadota</taxon>
        <taxon>Alphaproteobacteria</taxon>
        <taxon>Acetobacterales</taxon>
        <taxon>Acetobacteraceae</taxon>
        <taxon>Brytella</taxon>
    </lineage>
</organism>
<feature type="compositionally biased region" description="Basic and acidic residues" evidence="1">
    <location>
        <begin position="1"/>
        <end position="21"/>
    </location>
</feature>
<feature type="region of interest" description="Disordered" evidence="1">
    <location>
        <begin position="1"/>
        <end position="40"/>
    </location>
</feature>
<protein>
    <submittedName>
        <fullName evidence="2">Uncharacterized protein</fullName>
    </submittedName>
</protein>
<gene>
    <name evidence="2" type="ORF">LMG32879_001754</name>
</gene>
<accession>A0AA35VCN8</accession>
<reference evidence="2" key="1">
    <citation type="submission" date="2023-03" db="EMBL/GenBank/DDBJ databases">
        <authorList>
            <person name="Cleenwerck I."/>
        </authorList>
    </citation>
    <scope>NUCLEOTIDE SEQUENCE</scope>
    <source>
        <strain evidence="2">LMG 32879</strain>
    </source>
</reference>
<name>A0AA35VCN8_9PROT</name>
<dbReference type="Proteomes" id="UP001176960">
    <property type="component" value="Unassembled WGS sequence"/>
</dbReference>
<keyword evidence="3" id="KW-1185">Reference proteome</keyword>
<sequence length="40" mass="4671">MSDKPRNPASPDEDKPFDPYPDKSPQQDEAPDKQDKREDR</sequence>
<dbReference type="RefSeq" id="WP_289841185.1">
    <property type="nucleotide sequence ID" value="NZ_CATKSH010000009.1"/>
</dbReference>
<comment type="caution">
    <text evidence="2">The sequence shown here is derived from an EMBL/GenBank/DDBJ whole genome shotgun (WGS) entry which is preliminary data.</text>
</comment>
<dbReference type="EMBL" id="CATKSH010000009">
    <property type="protein sequence ID" value="CAI9120914.1"/>
    <property type="molecule type" value="Genomic_DNA"/>
</dbReference>
<dbReference type="AlphaFoldDB" id="A0AA35VCN8"/>
<evidence type="ECO:0000313" key="2">
    <source>
        <dbReference type="EMBL" id="CAI9120914.1"/>
    </source>
</evidence>
<proteinExistence type="predicted"/>
<evidence type="ECO:0000313" key="3">
    <source>
        <dbReference type="Proteomes" id="UP001176960"/>
    </source>
</evidence>
<evidence type="ECO:0000256" key="1">
    <source>
        <dbReference type="SAM" id="MobiDB-lite"/>
    </source>
</evidence>